<evidence type="ECO:0008006" key="3">
    <source>
        <dbReference type="Google" id="ProtNLM"/>
    </source>
</evidence>
<dbReference type="EMBL" id="CP016268">
    <property type="protein sequence ID" value="ANO50471.1"/>
    <property type="molecule type" value="Genomic_DNA"/>
</dbReference>
<organism evidence="1 2">
    <name type="scientific">Woeseia oceani</name>
    <dbReference type="NCBI Taxonomy" id="1548547"/>
    <lineage>
        <taxon>Bacteria</taxon>
        <taxon>Pseudomonadati</taxon>
        <taxon>Pseudomonadota</taxon>
        <taxon>Gammaproteobacteria</taxon>
        <taxon>Woeseiales</taxon>
        <taxon>Woeseiaceae</taxon>
        <taxon>Woeseia</taxon>
    </lineage>
</organism>
<evidence type="ECO:0000313" key="1">
    <source>
        <dbReference type="EMBL" id="ANO50471.1"/>
    </source>
</evidence>
<evidence type="ECO:0000313" key="2">
    <source>
        <dbReference type="Proteomes" id="UP000092695"/>
    </source>
</evidence>
<dbReference type="Proteomes" id="UP000092695">
    <property type="component" value="Chromosome"/>
</dbReference>
<dbReference type="AlphaFoldDB" id="A0A193LDF6"/>
<name>A0A193LDF6_9GAMM</name>
<keyword evidence="2" id="KW-1185">Reference proteome</keyword>
<gene>
    <name evidence="1" type="ORF">BA177_03930</name>
</gene>
<proteinExistence type="predicted"/>
<protein>
    <recommendedName>
        <fullName evidence="3">Neutral/alkaline non-lysosomal ceramidase N-terminal domain-containing protein</fullName>
    </recommendedName>
</protein>
<reference evidence="1 2" key="1">
    <citation type="submission" date="2016-06" db="EMBL/GenBank/DDBJ databases">
        <title>Complete genome sequence of a deep-branching marine Gamma Proteobacterium Woeseia oceani type strain XK5.</title>
        <authorList>
            <person name="Mu D."/>
            <person name="Du Z."/>
        </authorList>
    </citation>
    <scope>NUCLEOTIDE SEQUENCE [LARGE SCALE GENOMIC DNA]</scope>
    <source>
        <strain evidence="1 2">XK5</strain>
    </source>
</reference>
<dbReference type="STRING" id="1548547.BA177_03930"/>
<dbReference type="RefSeq" id="WP_068613108.1">
    <property type="nucleotide sequence ID" value="NZ_CP016268.1"/>
</dbReference>
<dbReference type="OrthoDB" id="2339720at2"/>
<dbReference type="InterPro" id="IPR006311">
    <property type="entry name" value="TAT_signal"/>
</dbReference>
<sequence>MTDTDRRAFLQKSLAAGTVAASGVSLSSIAHGMSRRGQLEVAAIRFGTMADVGDAGASKLGNKILEVAGPLKTTIMLLREGNHEVCIVCIDLILSRSLAYFKKIISQELGIAADNIVLFASHNHSDAPPGGSTGHNDQDYRDRLVSTKESPLTPFGERLFKELRESARRLRGMLEPVSVWYAEGSEGRITYNRKGRRADGSTYFMREEDRVLVGADYNGDIDRQAPVVVFKNRQNKPIAALVQFTGHPVTSYKPEAPVVYGEWSQVATDIVGRELAEGGEPIPVGFLQGCAGDVNSKEMFSGGVERARLFGEMLGESYLKALNDLQPSERNSLMYKTEPVPVPCGPLPDMRALKLEIEEMNDFIRRADAGDENTLTCVGLNFPRALSPEYRGALIKSVLPWSEWALDIRKTGRENTIMKALDLPIYVIGLGDVGIVGLQCEPFQGIGRRLRELSPLPMTIPCGYANGSHGYVTDSANTGDREYMSSYYRYTRFRPQFERPAGDVLADRGAQILAKG</sequence>
<accession>A0A193LDF6</accession>
<dbReference type="KEGG" id="woc:BA177_03930"/>
<dbReference type="PROSITE" id="PS51318">
    <property type="entry name" value="TAT"/>
    <property type="match status" value="1"/>
</dbReference>